<gene>
    <name evidence="2" type="ORF">METZ01_LOCUS80005</name>
</gene>
<feature type="region of interest" description="Disordered" evidence="1">
    <location>
        <begin position="40"/>
        <end position="70"/>
    </location>
</feature>
<protein>
    <submittedName>
        <fullName evidence="2">Uncharacterized protein</fullName>
    </submittedName>
</protein>
<feature type="region of interest" description="Disordered" evidence="1">
    <location>
        <begin position="1"/>
        <end position="23"/>
    </location>
</feature>
<reference evidence="2" key="1">
    <citation type="submission" date="2018-05" db="EMBL/GenBank/DDBJ databases">
        <authorList>
            <person name="Lanie J.A."/>
            <person name="Ng W.-L."/>
            <person name="Kazmierczak K.M."/>
            <person name="Andrzejewski T.M."/>
            <person name="Davidsen T.M."/>
            <person name="Wayne K.J."/>
            <person name="Tettelin H."/>
            <person name="Glass J.I."/>
            <person name="Rusch D."/>
            <person name="Podicherti R."/>
            <person name="Tsui H.-C.T."/>
            <person name="Winkler M.E."/>
        </authorList>
    </citation>
    <scope>NUCLEOTIDE SEQUENCE</scope>
</reference>
<proteinExistence type="predicted"/>
<dbReference type="AlphaFoldDB" id="A0A381UHG5"/>
<accession>A0A381UHG5</accession>
<feature type="compositionally biased region" description="Basic and acidic residues" evidence="1">
    <location>
        <begin position="1"/>
        <end position="18"/>
    </location>
</feature>
<name>A0A381UHG5_9ZZZZ</name>
<evidence type="ECO:0000313" key="2">
    <source>
        <dbReference type="EMBL" id="SVA27151.1"/>
    </source>
</evidence>
<dbReference type="EMBL" id="UINC01006376">
    <property type="protein sequence ID" value="SVA27151.1"/>
    <property type="molecule type" value="Genomic_DNA"/>
</dbReference>
<sequence length="70" mass="7855">MSRIKNSREKQTRPERRGVTIQPTPILPNACQRILVTPVRRRPIPSTAPTTAWELDMGTRGQCGSPESDN</sequence>
<evidence type="ECO:0000256" key="1">
    <source>
        <dbReference type="SAM" id="MobiDB-lite"/>
    </source>
</evidence>
<organism evidence="2">
    <name type="scientific">marine metagenome</name>
    <dbReference type="NCBI Taxonomy" id="408172"/>
    <lineage>
        <taxon>unclassified sequences</taxon>
        <taxon>metagenomes</taxon>
        <taxon>ecological metagenomes</taxon>
    </lineage>
</organism>